<comment type="similarity">
    <text evidence="1">Belongs to the peptidase S1C family.</text>
</comment>
<protein>
    <submittedName>
        <fullName evidence="7">S1C family serine protease</fullName>
        <ecNumber evidence="7">3.4.21.-</ecNumber>
    </submittedName>
</protein>
<dbReference type="PRINTS" id="PR00834">
    <property type="entry name" value="PROTEASES2C"/>
</dbReference>
<dbReference type="EC" id="3.4.21.-" evidence="7"/>
<evidence type="ECO:0000313" key="7">
    <source>
        <dbReference type="EMBL" id="MFD0943675.1"/>
    </source>
</evidence>
<dbReference type="GO" id="GO:0006508">
    <property type="term" value="P:proteolysis"/>
    <property type="evidence" value="ECO:0007669"/>
    <property type="project" value="UniProtKB-KW"/>
</dbReference>
<dbReference type="EMBL" id="JBHTJF010000023">
    <property type="protein sequence ID" value="MFD0943675.1"/>
    <property type="molecule type" value="Genomic_DNA"/>
</dbReference>
<reference evidence="8" key="1">
    <citation type="journal article" date="2019" name="Int. J. Syst. Evol. Microbiol.">
        <title>The Global Catalogue of Microorganisms (GCM) 10K type strain sequencing project: providing services to taxonomists for standard genome sequencing and annotation.</title>
        <authorList>
            <consortium name="The Broad Institute Genomics Platform"/>
            <consortium name="The Broad Institute Genome Sequencing Center for Infectious Disease"/>
            <person name="Wu L."/>
            <person name="Ma J."/>
        </authorList>
    </citation>
    <scope>NUCLEOTIDE SEQUENCE [LARGE SCALE GENOMIC DNA]</scope>
    <source>
        <strain evidence="8">CCUG 63563</strain>
    </source>
</reference>
<dbReference type="InterPro" id="IPR009003">
    <property type="entry name" value="Peptidase_S1_PA"/>
</dbReference>
<dbReference type="InterPro" id="IPR051201">
    <property type="entry name" value="Chloro_Bact_Ser_Proteases"/>
</dbReference>
<dbReference type="PANTHER" id="PTHR43343">
    <property type="entry name" value="PEPTIDASE S12"/>
    <property type="match status" value="1"/>
</dbReference>
<evidence type="ECO:0000259" key="6">
    <source>
        <dbReference type="PROSITE" id="PS50106"/>
    </source>
</evidence>
<dbReference type="GO" id="GO:0008233">
    <property type="term" value="F:peptidase activity"/>
    <property type="evidence" value="ECO:0007669"/>
    <property type="project" value="UniProtKB-KW"/>
</dbReference>
<gene>
    <name evidence="7" type="ORF">ACFQ0V_07775</name>
</gene>
<keyword evidence="2 7" id="KW-0645">Protease</keyword>
<evidence type="ECO:0000256" key="1">
    <source>
        <dbReference type="ARBA" id="ARBA00010541"/>
    </source>
</evidence>
<dbReference type="Proteomes" id="UP001596976">
    <property type="component" value="Unassembled WGS sequence"/>
</dbReference>
<evidence type="ECO:0000256" key="3">
    <source>
        <dbReference type="ARBA" id="ARBA00022801"/>
    </source>
</evidence>
<comment type="caution">
    <text evidence="7">The sequence shown here is derived from an EMBL/GenBank/DDBJ whole genome shotgun (WGS) entry which is preliminary data.</text>
</comment>
<dbReference type="RefSeq" id="WP_381011926.1">
    <property type="nucleotide sequence ID" value="NZ_JBHTJF010000023.1"/>
</dbReference>
<evidence type="ECO:0000256" key="4">
    <source>
        <dbReference type="ARBA" id="ARBA00022825"/>
    </source>
</evidence>
<evidence type="ECO:0000313" key="8">
    <source>
        <dbReference type="Proteomes" id="UP001596976"/>
    </source>
</evidence>
<proteinExistence type="inferred from homology"/>
<feature type="compositionally biased region" description="Polar residues" evidence="5">
    <location>
        <begin position="49"/>
        <end position="62"/>
    </location>
</feature>
<dbReference type="Pfam" id="PF13365">
    <property type="entry name" value="Trypsin_2"/>
    <property type="match status" value="1"/>
</dbReference>
<feature type="domain" description="PDZ" evidence="6">
    <location>
        <begin position="287"/>
        <end position="342"/>
    </location>
</feature>
<dbReference type="SUPFAM" id="SSF50156">
    <property type="entry name" value="PDZ domain-like"/>
    <property type="match status" value="1"/>
</dbReference>
<evidence type="ECO:0000256" key="2">
    <source>
        <dbReference type="ARBA" id="ARBA00022670"/>
    </source>
</evidence>
<dbReference type="Gene3D" id="2.30.42.10">
    <property type="match status" value="1"/>
</dbReference>
<sequence>MAKETGKLAVQLIGAGVLGSAFTLIGVTQFDLLNTNHSDEQNKEVVDQQVKQQSEQATQVNHTTQNLSDIIAKASPSVVGVVNYGQHPFQQQTVEQGVGSGVIYKVDGDKTYIVTNNHVIEQAMNIEVSLHDGERVPAKLIGTDVLTDLAVLEIATIDGMEPLPFGETTNLQMGQDVIAIGNPLGLNLSSTVTKGIISGLDRTVPVETSQGNWELNVLQTDAAINPGNSGGALLNLQGEVIGINTLKIASEKVEGLGFAIPSEEVQTVVDELLENGELKRPMLGVRVIDLSQYANPYAALQGREVITGLSVDSVEPGSIAQKAGMQRGDIIKKLNDVEIESMYDLRKFLYRDVKEGDVVTATVLRNEKPIQLQLQF</sequence>
<dbReference type="SMART" id="SM00228">
    <property type="entry name" value="PDZ"/>
    <property type="match status" value="1"/>
</dbReference>
<feature type="region of interest" description="Disordered" evidence="5">
    <location>
        <begin position="43"/>
        <end position="62"/>
    </location>
</feature>
<keyword evidence="3 7" id="KW-0378">Hydrolase</keyword>
<accession>A0ABW3GZ13</accession>
<dbReference type="InterPro" id="IPR036034">
    <property type="entry name" value="PDZ_sf"/>
</dbReference>
<keyword evidence="8" id="KW-1185">Reference proteome</keyword>
<dbReference type="PANTHER" id="PTHR43343:SF3">
    <property type="entry name" value="PROTEASE DO-LIKE 8, CHLOROPLASTIC"/>
    <property type="match status" value="1"/>
</dbReference>
<evidence type="ECO:0000256" key="5">
    <source>
        <dbReference type="SAM" id="MobiDB-lite"/>
    </source>
</evidence>
<dbReference type="Pfam" id="PF13180">
    <property type="entry name" value="PDZ_2"/>
    <property type="match status" value="1"/>
</dbReference>
<name>A0ABW3GZ13_9BACL</name>
<dbReference type="InterPro" id="IPR001940">
    <property type="entry name" value="Peptidase_S1C"/>
</dbReference>
<dbReference type="SUPFAM" id="SSF50494">
    <property type="entry name" value="Trypsin-like serine proteases"/>
    <property type="match status" value="1"/>
</dbReference>
<organism evidence="7 8">
    <name type="scientific">Savagea faecisuis</name>
    <dbReference type="NCBI Taxonomy" id="1274803"/>
    <lineage>
        <taxon>Bacteria</taxon>
        <taxon>Bacillati</taxon>
        <taxon>Bacillota</taxon>
        <taxon>Bacilli</taxon>
        <taxon>Bacillales</taxon>
        <taxon>Caryophanaceae</taxon>
        <taxon>Savagea</taxon>
    </lineage>
</organism>
<dbReference type="InterPro" id="IPR043504">
    <property type="entry name" value="Peptidase_S1_PA_chymotrypsin"/>
</dbReference>
<keyword evidence="4" id="KW-0720">Serine protease</keyword>
<dbReference type="InterPro" id="IPR001478">
    <property type="entry name" value="PDZ"/>
</dbReference>
<dbReference type="Gene3D" id="2.40.10.10">
    <property type="entry name" value="Trypsin-like serine proteases"/>
    <property type="match status" value="2"/>
</dbReference>
<dbReference type="PROSITE" id="PS50106">
    <property type="entry name" value="PDZ"/>
    <property type="match status" value="1"/>
</dbReference>